<dbReference type="Pfam" id="PF00005">
    <property type="entry name" value="ABC_tran"/>
    <property type="match status" value="1"/>
</dbReference>
<evidence type="ECO:0000256" key="1">
    <source>
        <dbReference type="ARBA" id="ARBA00004202"/>
    </source>
</evidence>
<evidence type="ECO:0000259" key="7">
    <source>
        <dbReference type="PROSITE" id="PS50893"/>
    </source>
</evidence>
<dbReference type="GO" id="GO:0046677">
    <property type="term" value="P:response to antibiotic"/>
    <property type="evidence" value="ECO:0007669"/>
    <property type="project" value="UniProtKB-KW"/>
</dbReference>
<dbReference type="PANTHER" id="PTHR42711">
    <property type="entry name" value="ABC TRANSPORTER ATP-BINDING PROTEIN"/>
    <property type="match status" value="1"/>
</dbReference>
<comment type="subcellular location">
    <subcellularLocation>
        <location evidence="1">Cell membrane</location>
        <topology evidence="1">Peripheral membrane protein</topology>
    </subcellularLocation>
</comment>
<gene>
    <name evidence="8" type="ORF">H0264_29175</name>
</gene>
<dbReference type="GO" id="GO:0005886">
    <property type="term" value="C:plasma membrane"/>
    <property type="evidence" value="ECO:0007669"/>
    <property type="project" value="UniProtKB-SubCell"/>
</dbReference>
<name>A0A7D6VC37_9NOCA</name>
<dbReference type="InterPro" id="IPR003593">
    <property type="entry name" value="AAA+_ATPase"/>
</dbReference>
<evidence type="ECO:0000256" key="2">
    <source>
        <dbReference type="ARBA" id="ARBA00005417"/>
    </source>
</evidence>
<dbReference type="InterPro" id="IPR003439">
    <property type="entry name" value="ABC_transporter-like_ATP-bd"/>
</dbReference>
<dbReference type="PROSITE" id="PS50893">
    <property type="entry name" value="ABC_TRANSPORTER_2"/>
    <property type="match status" value="1"/>
</dbReference>
<organism evidence="8 9">
    <name type="scientific">Nocardia huaxiensis</name>
    <dbReference type="NCBI Taxonomy" id="2755382"/>
    <lineage>
        <taxon>Bacteria</taxon>
        <taxon>Bacillati</taxon>
        <taxon>Actinomycetota</taxon>
        <taxon>Actinomycetes</taxon>
        <taxon>Mycobacteriales</taxon>
        <taxon>Nocardiaceae</taxon>
        <taxon>Nocardia</taxon>
    </lineage>
</organism>
<dbReference type="InterPro" id="IPR017871">
    <property type="entry name" value="ABC_transporter-like_CS"/>
</dbReference>
<comment type="similarity">
    <text evidence="2">Belongs to the ABC transporter superfamily.</text>
</comment>
<dbReference type="GO" id="GO:0016887">
    <property type="term" value="F:ATP hydrolysis activity"/>
    <property type="evidence" value="ECO:0007669"/>
    <property type="project" value="InterPro"/>
</dbReference>
<reference evidence="8 9" key="1">
    <citation type="submission" date="2020-07" db="EMBL/GenBank/DDBJ databases">
        <authorList>
            <person name="Zhuang K."/>
            <person name="Ran Y."/>
        </authorList>
    </citation>
    <scope>NUCLEOTIDE SEQUENCE [LARGE SCALE GENOMIC DNA]</scope>
    <source>
        <strain evidence="8 9">WCH-YHL-001</strain>
    </source>
</reference>
<evidence type="ECO:0000256" key="4">
    <source>
        <dbReference type="ARBA" id="ARBA00022741"/>
    </source>
</evidence>
<dbReference type="SUPFAM" id="SSF52540">
    <property type="entry name" value="P-loop containing nucleoside triphosphate hydrolases"/>
    <property type="match status" value="1"/>
</dbReference>
<evidence type="ECO:0000313" key="9">
    <source>
        <dbReference type="Proteomes" id="UP000515512"/>
    </source>
</evidence>
<proteinExistence type="inferred from homology"/>
<evidence type="ECO:0000256" key="6">
    <source>
        <dbReference type="ARBA" id="ARBA00023251"/>
    </source>
</evidence>
<dbReference type="PROSITE" id="PS00211">
    <property type="entry name" value="ABC_TRANSPORTER_1"/>
    <property type="match status" value="1"/>
</dbReference>
<dbReference type="InterPro" id="IPR050763">
    <property type="entry name" value="ABC_transporter_ATP-binding"/>
</dbReference>
<accession>A0A7D6VC37</accession>
<evidence type="ECO:0000313" key="8">
    <source>
        <dbReference type="EMBL" id="QLY29317.1"/>
    </source>
</evidence>
<keyword evidence="6" id="KW-0046">Antibiotic resistance</keyword>
<dbReference type="Gene3D" id="3.40.50.300">
    <property type="entry name" value="P-loop containing nucleotide triphosphate hydrolases"/>
    <property type="match status" value="1"/>
</dbReference>
<dbReference type="AlphaFoldDB" id="A0A7D6VC37"/>
<evidence type="ECO:0000256" key="5">
    <source>
        <dbReference type="ARBA" id="ARBA00022840"/>
    </source>
</evidence>
<dbReference type="SMART" id="SM00382">
    <property type="entry name" value="AAA"/>
    <property type="match status" value="1"/>
</dbReference>
<keyword evidence="3" id="KW-0813">Transport</keyword>
<keyword evidence="5 8" id="KW-0067">ATP-binding</keyword>
<dbReference type="PANTHER" id="PTHR42711:SF5">
    <property type="entry name" value="ABC TRANSPORTER ATP-BINDING PROTEIN NATA"/>
    <property type="match status" value="1"/>
</dbReference>
<dbReference type="GO" id="GO:0005524">
    <property type="term" value="F:ATP binding"/>
    <property type="evidence" value="ECO:0007669"/>
    <property type="project" value="UniProtKB-KW"/>
</dbReference>
<dbReference type="InterPro" id="IPR027417">
    <property type="entry name" value="P-loop_NTPase"/>
</dbReference>
<feature type="domain" description="ABC transporter" evidence="7">
    <location>
        <begin position="6"/>
        <end position="231"/>
    </location>
</feature>
<protein>
    <submittedName>
        <fullName evidence="8">ABC transporter ATP-binding protein</fullName>
    </submittedName>
</protein>
<dbReference type="EMBL" id="CP059399">
    <property type="protein sequence ID" value="QLY29317.1"/>
    <property type="molecule type" value="Genomic_DNA"/>
</dbReference>
<keyword evidence="4" id="KW-0547">Nucleotide-binding</keyword>
<sequence>MTAPAIRVAGLTKHYGKNVALTDLNLEVAQGEVFGFLGPNGAGKSTTIRILLDLIRPTSGRVEVFGTDPRTGGAELRRRIGYLPGELALEGRNTARQLLGFLADQHGTVPAGRIDELAGLLDLDLAKKVGAMSKGNKQKVGIVAAFMHRPDLLILDEPTSGLDPLLQQRFLSLVEEAKANGQTVFMSSHILSEVQQTADRAVIMRAGRLLGTENVEDLRRRAPRSVEMVFGENIFGDDFDRLPGVRDLTVEGNTLRCTTEGEVDALFKTAAKYHLVSVLSSEPDLEELFFDLYERR</sequence>
<keyword evidence="9" id="KW-1185">Reference proteome</keyword>
<dbReference type="KEGG" id="nhu:H0264_29175"/>
<evidence type="ECO:0000256" key="3">
    <source>
        <dbReference type="ARBA" id="ARBA00022448"/>
    </source>
</evidence>
<dbReference type="Proteomes" id="UP000515512">
    <property type="component" value="Chromosome"/>
</dbReference>
<dbReference type="RefSeq" id="WP_181580521.1">
    <property type="nucleotide sequence ID" value="NZ_CP059399.1"/>
</dbReference>
<dbReference type="CDD" id="cd03230">
    <property type="entry name" value="ABC_DR_subfamily_A"/>
    <property type="match status" value="1"/>
</dbReference>